<feature type="compositionally biased region" description="Basic residues" evidence="1">
    <location>
        <begin position="393"/>
        <end position="409"/>
    </location>
</feature>
<dbReference type="EMBL" id="ML119689">
    <property type="protein sequence ID" value="RPA80355.1"/>
    <property type="molecule type" value="Genomic_DNA"/>
</dbReference>
<evidence type="ECO:0000313" key="2">
    <source>
        <dbReference type="EMBL" id="RPA80355.1"/>
    </source>
</evidence>
<gene>
    <name evidence="2" type="ORF">BJ508DRAFT_307557</name>
</gene>
<keyword evidence="3" id="KW-1185">Reference proteome</keyword>
<reference evidence="2 3" key="1">
    <citation type="journal article" date="2018" name="Nat. Ecol. Evol.">
        <title>Pezizomycetes genomes reveal the molecular basis of ectomycorrhizal truffle lifestyle.</title>
        <authorList>
            <person name="Murat C."/>
            <person name="Payen T."/>
            <person name="Noel B."/>
            <person name="Kuo A."/>
            <person name="Morin E."/>
            <person name="Chen J."/>
            <person name="Kohler A."/>
            <person name="Krizsan K."/>
            <person name="Balestrini R."/>
            <person name="Da Silva C."/>
            <person name="Montanini B."/>
            <person name="Hainaut M."/>
            <person name="Levati E."/>
            <person name="Barry K.W."/>
            <person name="Belfiori B."/>
            <person name="Cichocki N."/>
            <person name="Clum A."/>
            <person name="Dockter R.B."/>
            <person name="Fauchery L."/>
            <person name="Guy J."/>
            <person name="Iotti M."/>
            <person name="Le Tacon F."/>
            <person name="Lindquist E.A."/>
            <person name="Lipzen A."/>
            <person name="Malagnac F."/>
            <person name="Mello A."/>
            <person name="Molinier V."/>
            <person name="Miyauchi S."/>
            <person name="Poulain J."/>
            <person name="Riccioni C."/>
            <person name="Rubini A."/>
            <person name="Sitrit Y."/>
            <person name="Splivallo R."/>
            <person name="Traeger S."/>
            <person name="Wang M."/>
            <person name="Zifcakova L."/>
            <person name="Wipf D."/>
            <person name="Zambonelli A."/>
            <person name="Paolocci F."/>
            <person name="Nowrousian M."/>
            <person name="Ottonello S."/>
            <person name="Baldrian P."/>
            <person name="Spatafora J.W."/>
            <person name="Henrissat B."/>
            <person name="Nagy L.G."/>
            <person name="Aury J.M."/>
            <person name="Wincker P."/>
            <person name="Grigoriev I.V."/>
            <person name="Bonfante P."/>
            <person name="Martin F.M."/>
        </authorList>
    </citation>
    <scope>NUCLEOTIDE SEQUENCE [LARGE SCALE GENOMIC DNA]</scope>
    <source>
        <strain evidence="2 3">RN42</strain>
    </source>
</reference>
<dbReference type="Proteomes" id="UP000275078">
    <property type="component" value="Unassembled WGS sequence"/>
</dbReference>
<evidence type="ECO:0008006" key="4">
    <source>
        <dbReference type="Google" id="ProtNLM"/>
    </source>
</evidence>
<name>A0A3N4I2L4_ASCIM</name>
<evidence type="ECO:0000256" key="1">
    <source>
        <dbReference type="SAM" id="MobiDB-lite"/>
    </source>
</evidence>
<sequence length="451" mass="51198">MDNGVVEPIHQRAQRTFRNTRLRLPQLQRPSVETGSSNVFDDVLIRNREVDLRQPLVPAQVLRAIAGLGFCGFFRYPTTLPDHHLRNFRLNQLQSHTSLSLRLRSTRNSLAAKVKALATPLPIVTIAAKFFAPASNPYPYSFAMVETEYQCQECGEIMPEPDECCDRRRKAVWVYRKEEHAEAEDMKSLFPVLKEQLKRALATAPPTVDVCASAARSKTIAVSVIGRDGSPETYHLNSKKLTRVSEYFVGFMRFPAKARSVTLREPYDHPVAFEYFVQFLDLNDYIVSDTHAPIAAYIHALVYKLADRLLAKDLKKLALSKINRALAGTLPGEKQPKEEPTVSVVLHLLEFVYSDAYKSAENRKKRKSEEEGEEGKEEELKAESSKDAPPPPKRLKHNSSGKGKGKGKEKKKEKQKQKQMEEEKENERLGMDLKSREVMRMFIPGLTPHSP</sequence>
<evidence type="ECO:0000313" key="3">
    <source>
        <dbReference type="Proteomes" id="UP000275078"/>
    </source>
</evidence>
<organism evidence="2 3">
    <name type="scientific">Ascobolus immersus RN42</name>
    <dbReference type="NCBI Taxonomy" id="1160509"/>
    <lineage>
        <taxon>Eukaryota</taxon>
        <taxon>Fungi</taxon>
        <taxon>Dikarya</taxon>
        <taxon>Ascomycota</taxon>
        <taxon>Pezizomycotina</taxon>
        <taxon>Pezizomycetes</taxon>
        <taxon>Pezizales</taxon>
        <taxon>Ascobolaceae</taxon>
        <taxon>Ascobolus</taxon>
    </lineage>
</organism>
<dbReference type="AlphaFoldDB" id="A0A3N4I2L4"/>
<feature type="region of interest" description="Disordered" evidence="1">
    <location>
        <begin position="360"/>
        <end position="451"/>
    </location>
</feature>
<accession>A0A3N4I2L4</accession>
<protein>
    <recommendedName>
        <fullName evidence="4">BTB domain-containing protein</fullName>
    </recommendedName>
</protein>
<proteinExistence type="predicted"/>
<feature type="compositionally biased region" description="Basic and acidic residues" evidence="1">
    <location>
        <begin position="410"/>
        <end position="439"/>
    </location>
</feature>